<dbReference type="EMBL" id="LAZR01012338">
    <property type="protein sequence ID" value="KKM27355.1"/>
    <property type="molecule type" value="Genomic_DNA"/>
</dbReference>
<accession>A0A0F9LIQ0</accession>
<sequence length="82" mass="9712">MSKETKPRIVEGTFGRMQEVEDFLPSPEELVFTETPEMVKVTLMLHKETVDFFKGEAERLEAPYQMMIRNLLSEYVKRYQHA</sequence>
<comment type="caution">
    <text evidence="1">The sequence shown here is derived from an EMBL/GenBank/DDBJ whole genome shotgun (WGS) entry which is preliminary data.</text>
</comment>
<reference evidence="1" key="1">
    <citation type="journal article" date="2015" name="Nature">
        <title>Complex archaea that bridge the gap between prokaryotes and eukaryotes.</title>
        <authorList>
            <person name="Spang A."/>
            <person name="Saw J.H."/>
            <person name="Jorgensen S.L."/>
            <person name="Zaremba-Niedzwiedzka K."/>
            <person name="Martijn J."/>
            <person name="Lind A.E."/>
            <person name="van Eijk R."/>
            <person name="Schleper C."/>
            <person name="Guy L."/>
            <person name="Ettema T.J."/>
        </authorList>
    </citation>
    <scope>NUCLEOTIDE SEQUENCE</scope>
</reference>
<proteinExistence type="predicted"/>
<gene>
    <name evidence="1" type="ORF">LCGC14_1575540</name>
</gene>
<organism evidence="1">
    <name type="scientific">marine sediment metagenome</name>
    <dbReference type="NCBI Taxonomy" id="412755"/>
    <lineage>
        <taxon>unclassified sequences</taxon>
        <taxon>metagenomes</taxon>
        <taxon>ecological metagenomes</taxon>
    </lineage>
</organism>
<evidence type="ECO:0008006" key="2">
    <source>
        <dbReference type="Google" id="ProtNLM"/>
    </source>
</evidence>
<evidence type="ECO:0000313" key="1">
    <source>
        <dbReference type="EMBL" id="KKM27355.1"/>
    </source>
</evidence>
<protein>
    <recommendedName>
        <fullName evidence="2">CopG family transcriptional regulator</fullName>
    </recommendedName>
</protein>
<dbReference type="AlphaFoldDB" id="A0A0F9LIQ0"/>
<name>A0A0F9LIQ0_9ZZZZ</name>